<dbReference type="EC" id="3.4.24.-" evidence="8"/>
<dbReference type="SUPFAM" id="SSF51261">
    <property type="entry name" value="Duplicated hybrid motif"/>
    <property type="match status" value="1"/>
</dbReference>
<gene>
    <name evidence="8" type="primary">mepM_1</name>
    <name evidence="8" type="ORF">IMCC3135_03340</name>
</gene>
<evidence type="ECO:0000256" key="1">
    <source>
        <dbReference type="ARBA" id="ARBA00001947"/>
    </source>
</evidence>
<reference evidence="8 9" key="1">
    <citation type="submission" date="2016-12" db="EMBL/GenBank/DDBJ databases">
        <authorList>
            <person name="Song W.-J."/>
            <person name="Kurnit D.M."/>
        </authorList>
    </citation>
    <scope>NUCLEOTIDE SEQUENCE [LARGE SCALE GENOMIC DNA]</scope>
    <source>
        <strain evidence="8 9">IMCC3135</strain>
    </source>
</reference>
<dbReference type="GO" id="GO:0046872">
    <property type="term" value="F:metal ion binding"/>
    <property type="evidence" value="ECO:0007669"/>
    <property type="project" value="UniProtKB-KW"/>
</dbReference>
<dbReference type="OrthoDB" id="9805070at2"/>
<dbReference type="CDD" id="cd12797">
    <property type="entry name" value="M23_peptidase"/>
    <property type="match status" value="1"/>
</dbReference>
<organism evidence="8 9">
    <name type="scientific">Granulosicoccus antarcticus IMCC3135</name>
    <dbReference type="NCBI Taxonomy" id="1192854"/>
    <lineage>
        <taxon>Bacteria</taxon>
        <taxon>Pseudomonadati</taxon>
        <taxon>Pseudomonadota</taxon>
        <taxon>Gammaproteobacteria</taxon>
        <taxon>Chromatiales</taxon>
        <taxon>Granulosicoccaceae</taxon>
        <taxon>Granulosicoccus</taxon>
    </lineage>
</organism>
<evidence type="ECO:0000256" key="5">
    <source>
        <dbReference type="ARBA" id="ARBA00022833"/>
    </source>
</evidence>
<accession>A0A2Z2NLC6</accession>
<dbReference type="EMBL" id="CP018632">
    <property type="protein sequence ID" value="ASJ70781.1"/>
    <property type="molecule type" value="Genomic_DNA"/>
</dbReference>
<evidence type="ECO:0000259" key="7">
    <source>
        <dbReference type="Pfam" id="PF01551"/>
    </source>
</evidence>
<keyword evidence="3" id="KW-0479">Metal-binding</keyword>
<proteinExistence type="predicted"/>
<dbReference type="AlphaFoldDB" id="A0A2Z2NLC6"/>
<keyword evidence="2" id="KW-0645">Protease</keyword>
<dbReference type="RefSeq" id="WP_088916289.1">
    <property type="nucleotide sequence ID" value="NZ_CP018632.1"/>
</dbReference>
<evidence type="ECO:0000256" key="2">
    <source>
        <dbReference type="ARBA" id="ARBA00022670"/>
    </source>
</evidence>
<dbReference type="GO" id="GO:0004222">
    <property type="term" value="F:metalloendopeptidase activity"/>
    <property type="evidence" value="ECO:0007669"/>
    <property type="project" value="TreeGrafter"/>
</dbReference>
<keyword evidence="5" id="KW-0862">Zinc</keyword>
<name>A0A2Z2NLC6_9GAMM</name>
<evidence type="ECO:0000313" key="8">
    <source>
        <dbReference type="EMBL" id="ASJ70781.1"/>
    </source>
</evidence>
<protein>
    <submittedName>
        <fullName evidence="8">Murein DD-endopeptidase MepM</fullName>
        <ecNumber evidence="8">3.4.24.-</ecNumber>
    </submittedName>
</protein>
<dbReference type="GO" id="GO:0006508">
    <property type="term" value="P:proteolysis"/>
    <property type="evidence" value="ECO:0007669"/>
    <property type="project" value="UniProtKB-KW"/>
</dbReference>
<dbReference type="PANTHER" id="PTHR21666:SF288">
    <property type="entry name" value="CELL DIVISION PROTEIN YTFB"/>
    <property type="match status" value="1"/>
</dbReference>
<evidence type="ECO:0000313" key="9">
    <source>
        <dbReference type="Proteomes" id="UP000250079"/>
    </source>
</evidence>
<sequence length="228" mass="24119">MPFTMHSKLHSAPSSTVRSVRNTLAFSFSVFVAAGCATADIREGLIKVSEGVQEGINKVTTKGPGSANNGASDALAVVSKYPLNEAPHTLMKKPVAEGRLTSGHGYRFSPTGVPIPKKHKGVDYSAPAGTPVYAAGNGTITKLYESKSYGNYIRIAHENDFFTAYAHMQAFADGLDVGSAVTKGQIIGNVGSTGRSSGNHLHFELLHKSSFIDPLFEYTPATVQSASQ</sequence>
<dbReference type="PANTHER" id="PTHR21666">
    <property type="entry name" value="PEPTIDASE-RELATED"/>
    <property type="match status" value="1"/>
</dbReference>
<keyword evidence="6" id="KW-0482">Metalloprotease</keyword>
<dbReference type="InterPro" id="IPR011055">
    <property type="entry name" value="Dup_hybrid_motif"/>
</dbReference>
<comment type="cofactor">
    <cofactor evidence="1">
        <name>Zn(2+)</name>
        <dbReference type="ChEBI" id="CHEBI:29105"/>
    </cofactor>
</comment>
<keyword evidence="9" id="KW-1185">Reference proteome</keyword>
<dbReference type="KEGG" id="gai:IMCC3135_03340"/>
<dbReference type="InterPro" id="IPR050570">
    <property type="entry name" value="Cell_wall_metabolism_enzyme"/>
</dbReference>
<dbReference type="Gene3D" id="2.70.70.10">
    <property type="entry name" value="Glucose Permease (Domain IIA)"/>
    <property type="match status" value="1"/>
</dbReference>
<dbReference type="Pfam" id="PF01551">
    <property type="entry name" value="Peptidase_M23"/>
    <property type="match status" value="1"/>
</dbReference>
<dbReference type="Proteomes" id="UP000250079">
    <property type="component" value="Chromosome"/>
</dbReference>
<evidence type="ECO:0000256" key="3">
    <source>
        <dbReference type="ARBA" id="ARBA00022723"/>
    </source>
</evidence>
<evidence type="ECO:0000256" key="4">
    <source>
        <dbReference type="ARBA" id="ARBA00022801"/>
    </source>
</evidence>
<feature type="domain" description="M23ase beta-sheet core" evidence="7">
    <location>
        <begin position="118"/>
        <end position="214"/>
    </location>
</feature>
<evidence type="ECO:0000256" key="6">
    <source>
        <dbReference type="ARBA" id="ARBA00023049"/>
    </source>
</evidence>
<keyword evidence="4 8" id="KW-0378">Hydrolase</keyword>
<dbReference type="InterPro" id="IPR016047">
    <property type="entry name" value="M23ase_b-sheet_dom"/>
</dbReference>